<reference evidence="7 8" key="1">
    <citation type="submission" date="2018-06" db="EMBL/GenBank/DDBJ databases">
        <authorList>
            <consortium name="Pathogen Informatics"/>
            <person name="Doyle S."/>
        </authorList>
    </citation>
    <scope>NUCLEOTIDE SEQUENCE [LARGE SCALE GENOMIC DNA]</scope>
    <source>
        <strain evidence="7 8">NCTC11468</strain>
    </source>
</reference>
<evidence type="ECO:0000256" key="1">
    <source>
        <dbReference type="ARBA" id="ARBA00001974"/>
    </source>
</evidence>
<dbReference type="InterPro" id="IPR051473">
    <property type="entry name" value="P2Ox-like"/>
</dbReference>
<evidence type="ECO:0000259" key="6">
    <source>
        <dbReference type="Pfam" id="PF01266"/>
    </source>
</evidence>
<evidence type="ECO:0000256" key="3">
    <source>
        <dbReference type="ARBA" id="ARBA00022630"/>
    </source>
</evidence>
<dbReference type="KEGG" id="tpty:NCTC11468_01900"/>
<feature type="domain" description="FAD dependent oxidoreductase" evidence="6">
    <location>
        <begin position="8"/>
        <end position="50"/>
    </location>
</feature>
<evidence type="ECO:0000256" key="5">
    <source>
        <dbReference type="ARBA" id="ARBA00023002"/>
    </source>
</evidence>
<dbReference type="Gene3D" id="3.50.50.60">
    <property type="entry name" value="FAD/NAD(P)-binding domain"/>
    <property type="match status" value="1"/>
</dbReference>
<dbReference type="Proteomes" id="UP000248758">
    <property type="component" value="Chromosome 1"/>
</dbReference>
<evidence type="ECO:0000313" key="8">
    <source>
        <dbReference type="Proteomes" id="UP000248758"/>
    </source>
</evidence>
<dbReference type="InterPro" id="IPR006076">
    <property type="entry name" value="FAD-dep_OxRdtase"/>
</dbReference>
<dbReference type="EMBL" id="LS483499">
    <property type="protein sequence ID" value="SQK74900.1"/>
    <property type="molecule type" value="Genomic_DNA"/>
</dbReference>
<dbReference type="GO" id="GO:0016491">
    <property type="term" value="F:oxidoreductase activity"/>
    <property type="evidence" value="ECO:0007669"/>
    <property type="project" value="UniProtKB-KW"/>
</dbReference>
<name>A0A2X5PNG9_9GAMM</name>
<protein>
    <submittedName>
        <fullName evidence="7">Uncharacterized conserved protein</fullName>
    </submittedName>
</protein>
<dbReference type="InterPro" id="IPR036188">
    <property type="entry name" value="FAD/NAD-bd_sf"/>
</dbReference>
<accession>A0A2X5PNG9</accession>
<dbReference type="Pfam" id="PF01266">
    <property type="entry name" value="DAO"/>
    <property type="match status" value="1"/>
</dbReference>
<gene>
    <name evidence="7" type="ORF">NCTC11468_01900</name>
</gene>
<proteinExistence type="inferred from homology"/>
<comment type="cofactor">
    <cofactor evidence="1">
        <name>FAD</name>
        <dbReference type="ChEBI" id="CHEBI:57692"/>
    </cofactor>
</comment>
<dbReference type="SUPFAM" id="SSF51905">
    <property type="entry name" value="FAD/NAD(P)-binding domain"/>
    <property type="match status" value="1"/>
</dbReference>
<evidence type="ECO:0000313" key="7">
    <source>
        <dbReference type="EMBL" id="SQK74900.1"/>
    </source>
</evidence>
<dbReference type="PANTHER" id="PTHR42784:SF1">
    <property type="entry name" value="PYRANOSE 2-OXIDASE"/>
    <property type="match status" value="1"/>
</dbReference>
<evidence type="ECO:0000256" key="2">
    <source>
        <dbReference type="ARBA" id="ARBA00010790"/>
    </source>
</evidence>
<dbReference type="AlphaFoldDB" id="A0A2X5PNG9"/>
<evidence type="ECO:0000256" key="4">
    <source>
        <dbReference type="ARBA" id="ARBA00022827"/>
    </source>
</evidence>
<organism evidence="7 8">
    <name type="scientific">Tatumella ptyseos</name>
    <dbReference type="NCBI Taxonomy" id="82987"/>
    <lineage>
        <taxon>Bacteria</taxon>
        <taxon>Pseudomonadati</taxon>
        <taxon>Pseudomonadota</taxon>
        <taxon>Gammaproteobacteria</taxon>
        <taxon>Enterobacterales</taxon>
        <taxon>Erwiniaceae</taxon>
        <taxon>Tatumella</taxon>
    </lineage>
</organism>
<comment type="similarity">
    <text evidence="2">Belongs to the GMC oxidoreductase family.</text>
</comment>
<sequence>MSEQYSADVVVVGAGICGGTVAKELAEAGLSVLVLDAGPRWERGEVVENWRNIPPVNKSESDYATPYPPEPWAVHPQLYPYNNYPEVSGPDASAFRQGMIKGVGGTTWHWAASCWRFLPRICNYTPLMVWGVTG</sequence>
<keyword evidence="3" id="KW-0285">Flavoprotein</keyword>
<keyword evidence="4" id="KW-0274">FAD</keyword>
<dbReference type="PANTHER" id="PTHR42784">
    <property type="entry name" value="PYRANOSE 2-OXIDASE"/>
    <property type="match status" value="1"/>
</dbReference>
<keyword evidence="5" id="KW-0560">Oxidoreductase</keyword>